<dbReference type="InterPro" id="IPR024077">
    <property type="entry name" value="Neurolysin/TOP_dom2"/>
</dbReference>
<evidence type="ECO:0000256" key="7">
    <source>
        <dbReference type="RuleBase" id="RU003435"/>
    </source>
</evidence>
<keyword evidence="3 7" id="KW-0479">Metal-binding</keyword>
<dbReference type="GO" id="GO:0004222">
    <property type="term" value="F:metalloendopeptidase activity"/>
    <property type="evidence" value="ECO:0007669"/>
    <property type="project" value="InterPro"/>
</dbReference>
<evidence type="ECO:0000256" key="6">
    <source>
        <dbReference type="ARBA" id="ARBA00023049"/>
    </source>
</evidence>
<dbReference type="InterPro" id="IPR001567">
    <property type="entry name" value="Pept_M3A_M3B_dom"/>
</dbReference>
<dbReference type="SUPFAM" id="SSF55486">
    <property type="entry name" value="Metalloproteases ('zincins'), catalytic domain"/>
    <property type="match status" value="1"/>
</dbReference>
<name>A0A161XBW8_9CELL</name>
<evidence type="ECO:0000256" key="3">
    <source>
        <dbReference type="ARBA" id="ARBA00022723"/>
    </source>
</evidence>
<keyword evidence="4 7" id="KW-0378">Hydrolase</keyword>
<dbReference type="AlphaFoldDB" id="A0A161XBW8"/>
<gene>
    <name evidence="9" type="primary">dcp</name>
    <name evidence="9" type="ORF">OJAG_32070</name>
</gene>
<reference evidence="9 10" key="1">
    <citation type="submission" date="2016-01" db="EMBL/GenBank/DDBJ databases">
        <title>Genome sequence of Oerskovia enterophila VJag, an agar and cellulose degrading bacterium.</title>
        <authorList>
            <person name="Poehlein A."/>
            <person name="Jag V."/>
            <person name="Bengelsdorf F."/>
            <person name="Duerre P."/>
            <person name="Daniel R."/>
        </authorList>
    </citation>
    <scope>NUCLEOTIDE SEQUENCE [LARGE SCALE GENOMIC DNA]</scope>
    <source>
        <strain evidence="9 10">VJag</strain>
    </source>
</reference>
<comment type="similarity">
    <text evidence="1 7">Belongs to the peptidase M3 family.</text>
</comment>
<dbReference type="GO" id="GO:0046872">
    <property type="term" value="F:metal ion binding"/>
    <property type="evidence" value="ECO:0007669"/>
    <property type="project" value="UniProtKB-UniRule"/>
</dbReference>
<sequence>MTSTLDPANPFAAASTLPYQLPDFTTIREEHYLPALRAGMDAERAEIEEIVTNPEAPTVANTLEALESAGRLLTRAVTVFYNVASSDSTPGLEDIEETIAPELSAHHDAIYMDARLYARVRALQDAVDAGGLTLEADTAWLLHTLLVDFRRSGIELDAADQDRLRDLNGKLTSLEAAFGRKLLAGANAASVLVDDAAELEGLPEDAIAAAAAAAATRGHEGKYLLEMQLPTQQGVIASLARRETRERVQQASMTRGATGDDNDTRQIVIDLARLRAEHARLLGYDHHAAYIAEDATAKTTGAVNAMLSRLAPAAVANARREAGDLEVALAREAGDDAELRASDWAYLAEQVRKERYSLDDAALRPYLELDRVVTDGVFKAANLLYGISFAERSDLVGYHPDVRVFEVFDGPVGEQDQGLGLFLADFYTRESKRGGAWMNNLVDQNHLLDQPPVVVNNLNIVKPPAGEPTLLVWDEVITLFHEFGHALHGLFSDVRYPSQSGTEVPRDFVEYPSQVNEMWAWEPTILTSYAVHHVTGEPMPAAWVETMLASRLFNEGFGTTEYLAAALLDQAWHQLAPEQVPKSVDEVLPFEAAALDAAGVGFAPVPPRYRTTYFNHVFGGGYSAGYYSYIWSEVLDADTVTWFEENGGLNRANGDAFRKKLLARGGSVDPMVAFADLRGRDPEIAPLLTRRGLDA</sequence>
<dbReference type="InterPro" id="IPR045090">
    <property type="entry name" value="Pept_M3A_M3B"/>
</dbReference>
<dbReference type="STRING" id="43678.OJAG_32070"/>
<evidence type="ECO:0000259" key="8">
    <source>
        <dbReference type="Pfam" id="PF01432"/>
    </source>
</evidence>
<dbReference type="Gene3D" id="1.10.1370.40">
    <property type="match status" value="1"/>
</dbReference>
<dbReference type="GO" id="GO:0006508">
    <property type="term" value="P:proteolysis"/>
    <property type="evidence" value="ECO:0007669"/>
    <property type="project" value="UniProtKB-KW"/>
</dbReference>
<dbReference type="EC" id="3.4.15.5" evidence="9"/>
<dbReference type="Proteomes" id="UP000076447">
    <property type="component" value="Unassembled WGS sequence"/>
</dbReference>
<dbReference type="FunFam" id="3.40.390.10:FF:000009">
    <property type="entry name" value="Oligopeptidase A"/>
    <property type="match status" value="1"/>
</dbReference>
<dbReference type="CDD" id="cd06456">
    <property type="entry name" value="M3A_DCP"/>
    <property type="match status" value="1"/>
</dbReference>
<dbReference type="Gene3D" id="1.10.1370.10">
    <property type="entry name" value="Neurolysin, domain 3"/>
    <property type="match status" value="1"/>
</dbReference>
<keyword evidence="6 7" id="KW-0482">Metalloprotease</keyword>
<dbReference type="GO" id="GO:0004180">
    <property type="term" value="F:carboxypeptidase activity"/>
    <property type="evidence" value="ECO:0007669"/>
    <property type="project" value="UniProtKB-KW"/>
</dbReference>
<evidence type="ECO:0000313" key="9">
    <source>
        <dbReference type="EMBL" id="KZM34057.1"/>
    </source>
</evidence>
<evidence type="ECO:0000313" key="10">
    <source>
        <dbReference type="Proteomes" id="UP000076447"/>
    </source>
</evidence>
<dbReference type="InterPro" id="IPR034005">
    <property type="entry name" value="M3A_DCP"/>
</dbReference>
<dbReference type="Gene3D" id="3.40.390.10">
    <property type="entry name" value="Collagenase (Catalytic Domain)"/>
    <property type="match status" value="1"/>
</dbReference>
<keyword evidence="5 7" id="KW-0862">Zinc</keyword>
<dbReference type="OrthoDB" id="9773538at2"/>
<dbReference type="PANTHER" id="PTHR43660:SF1">
    <property type="entry name" value="DIPEPTIDYL CARBOXYPEPTIDASE"/>
    <property type="match status" value="1"/>
</dbReference>
<comment type="caution">
    <text evidence="9">The sequence shown here is derived from an EMBL/GenBank/DDBJ whole genome shotgun (WGS) entry which is preliminary data.</text>
</comment>
<comment type="cofactor">
    <cofactor evidence="7">
        <name>Zn(2+)</name>
        <dbReference type="ChEBI" id="CHEBI:29105"/>
    </cofactor>
    <text evidence="7">Binds 1 zinc ion.</text>
</comment>
<dbReference type="GO" id="GO:0008241">
    <property type="term" value="F:peptidyl-dipeptidase activity"/>
    <property type="evidence" value="ECO:0007669"/>
    <property type="project" value="UniProtKB-EC"/>
</dbReference>
<dbReference type="PANTHER" id="PTHR43660">
    <property type="entry name" value="DIPEPTIDYL CARBOXYPEPTIDASE"/>
    <property type="match status" value="1"/>
</dbReference>
<proteinExistence type="inferred from homology"/>
<evidence type="ECO:0000256" key="5">
    <source>
        <dbReference type="ARBA" id="ARBA00022833"/>
    </source>
</evidence>
<dbReference type="InterPro" id="IPR024079">
    <property type="entry name" value="MetalloPept_cat_dom_sf"/>
</dbReference>
<accession>A0A161XBW8</accession>
<protein>
    <submittedName>
        <fullName evidence="9">Peptidyl-dipeptidase dcp</fullName>
        <ecNumber evidence="9">3.4.15.5</ecNumber>
    </submittedName>
</protein>
<evidence type="ECO:0000256" key="2">
    <source>
        <dbReference type="ARBA" id="ARBA00022670"/>
    </source>
</evidence>
<dbReference type="PATRIC" id="fig|43678.3.peg.3367"/>
<feature type="domain" description="Peptidase M3A/M3B catalytic" evidence="8">
    <location>
        <begin position="238"/>
        <end position="691"/>
    </location>
</feature>
<dbReference type="RefSeq" id="WP_068709650.1">
    <property type="nucleotide sequence ID" value="NZ_LRIE01000082.1"/>
</dbReference>
<keyword evidence="9" id="KW-0121">Carboxypeptidase</keyword>
<evidence type="ECO:0000256" key="4">
    <source>
        <dbReference type="ARBA" id="ARBA00022801"/>
    </source>
</evidence>
<evidence type="ECO:0000256" key="1">
    <source>
        <dbReference type="ARBA" id="ARBA00006040"/>
    </source>
</evidence>
<organism evidence="9 10">
    <name type="scientific">Oerskovia enterophila</name>
    <dbReference type="NCBI Taxonomy" id="43678"/>
    <lineage>
        <taxon>Bacteria</taxon>
        <taxon>Bacillati</taxon>
        <taxon>Actinomycetota</taxon>
        <taxon>Actinomycetes</taxon>
        <taxon>Micrococcales</taxon>
        <taxon>Cellulomonadaceae</taxon>
        <taxon>Oerskovia</taxon>
    </lineage>
</organism>
<dbReference type="Pfam" id="PF01432">
    <property type="entry name" value="Peptidase_M3"/>
    <property type="match status" value="1"/>
</dbReference>
<dbReference type="EMBL" id="LRIE01000082">
    <property type="protein sequence ID" value="KZM34057.1"/>
    <property type="molecule type" value="Genomic_DNA"/>
</dbReference>
<dbReference type="GO" id="GO:0005829">
    <property type="term" value="C:cytosol"/>
    <property type="evidence" value="ECO:0007669"/>
    <property type="project" value="TreeGrafter"/>
</dbReference>
<keyword evidence="2 7" id="KW-0645">Protease</keyword>